<comment type="caution">
    <text evidence="4">The sequence shown here is derived from an EMBL/GenBank/DDBJ whole genome shotgun (WGS) entry which is preliminary data.</text>
</comment>
<dbReference type="NCBIfam" id="TIGR01554">
    <property type="entry name" value="major_cap_HK97"/>
    <property type="match status" value="1"/>
</dbReference>
<protein>
    <recommendedName>
        <fullName evidence="3">Phage capsid-like C-terminal domain-containing protein</fullName>
    </recommendedName>
</protein>
<dbReference type="SUPFAM" id="SSF56563">
    <property type="entry name" value="Major capsid protein gp5"/>
    <property type="match status" value="1"/>
</dbReference>
<dbReference type="EMBL" id="SNRY01000063">
    <property type="protein sequence ID" value="KAA6348647.1"/>
    <property type="molecule type" value="Genomic_DNA"/>
</dbReference>
<proteinExistence type="predicted"/>
<dbReference type="AlphaFoldDB" id="A0A5J4SRK2"/>
<dbReference type="InterPro" id="IPR054612">
    <property type="entry name" value="Phage_capsid-like_C"/>
</dbReference>
<organism evidence="4">
    <name type="scientific">termite gut metagenome</name>
    <dbReference type="NCBI Taxonomy" id="433724"/>
    <lineage>
        <taxon>unclassified sequences</taxon>
        <taxon>metagenomes</taxon>
        <taxon>organismal metagenomes</taxon>
    </lineage>
</organism>
<evidence type="ECO:0000259" key="3">
    <source>
        <dbReference type="Pfam" id="PF05065"/>
    </source>
</evidence>
<evidence type="ECO:0000256" key="2">
    <source>
        <dbReference type="ARBA" id="ARBA00022844"/>
    </source>
</evidence>
<gene>
    <name evidence="4" type="ORF">EZS27_003880</name>
</gene>
<feature type="domain" description="Phage capsid-like C-terminal" evidence="3">
    <location>
        <begin position="177"/>
        <end position="415"/>
    </location>
</feature>
<name>A0A5J4SRK2_9ZZZZ</name>
<dbReference type="Gene3D" id="3.30.2320.10">
    <property type="entry name" value="hypothetical protein PF0899 domain"/>
    <property type="match status" value="1"/>
</dbReference>
<sequence>MEIKGIDFLQFLDVTKMSEEDKKSWEAVSESFKKASVEFFKGNIDMDKLKEEIARSIKASDDFKKPNLDEFVKGEEYKKKMEEVEKTLLDMKGEMETASKGGNKEKSLEEQLREGLKDCIKIKDGVEKVNLRKACEESPARRKKITLSISQKAGTIISGGVAPHTGIYLDPKLSVDPRQQTVIRRFANIASIGDRMVYITEYVPGAGNAEWVPEGGLKPAMDAALTETNVSLGKVALTAKFSEETLTDLPQLVAEVRAEIISRIGIKEEDGILNGTGAGGEIVGVLPSVPGFVLTDLTVPTPNMYDAIVASYTQIVSTSKMNYRPNLVLMNPIDVATMRLTKDSQGRYLLPFKYGDELIDDLRTESSTAVNQGEFFMGDFNFLNIRDRTDLEITWGWENDDFTKNLVTCLGEKRLLVYIKKQYITAFLYDSFENVITAITA</sequence>
<accession>A0A5J4SRK2</accession>
<dbReference type="Pfam" id="PF05065">
    <property type="entry name" value="Phage_capsid"/>
    <property type="match status" value="1"/>
</dbReference>
<dbReference type="Gene3D" id="3.30.2400.10">
    <property type="entry name" value="Major capsid protein gp5"/>
    <property type="match status" value="1"/>
</dbReference>
<evidence type="ECO:0000313" key="4">
    <source>
        <dbReference type="EMBL" id="KAA6348647.1"/>
    </source>
</evidence>
<comment type="subcellular location">
    <subcellularLocation>
        <location evidence="1">Virion</location>
    </subcellularLocation>
</comment>
<dbReference type="GO" id="GO:0044423">
    <property type="term" value="C:virion component"/>
    <property type="evidence" value="ECO:0007669"/>
    <property type="project" value="UniProtKB-KW"/>
</dbReference>
<keyword evidence="2" id="KW-0946">Virion</keyword>
<evidence type="ECO:0000256" key="1">
    <source>
        <dbReference type="ARBA" id="ARBA00004328"/>
    </source>
</evidence>
<dbReference type="InterPro" id="IPR024455">
    <property type="entry name" value="Phage_capsid"/>
</dbReference>
<reference evidence="4" key="1">
    <citation type="submission" date="2019-03" db="EMBL/GenBank/DDBJ databases">
        <title>Single cell metagenomics reveals metabolic interactions within the superorganism composed of flagellate Streblomastix strix and complex community of Bacteroidetes bacteria on its surface.</title>
        <authorList>
            <person name="Treitli S.C."/>
            <person name="Kolisko M."/>
            <person name="Husnik F."/>
            <person name="Keeling P."/>
            <person name="Hampl V."/>
        </authorList>
    </citation>
    <scope>NUCLEOTIDE SEQUENCE</scope>
    <source>
        <strain evidence="4">STM</strain>
    </source>
</reference>